<proteinExistence type="predicted"/>
<dbReference type="KEGG" id="meg:DKB62_02290"/>
<keyword evidence="2" id="KW-1185">Reference proteome</keyword>
<accession>A0A346AX97</accession>
<dbReference type="EMBL" id="CP029462">
    <property type="protein sequence ID" value="AXL20490.1"/>
    <property type="molecule type" value="Genomic_DNA"/>
</dbReference>
<dbReference type="AlphaFoldDB" id="A0A346AX97"/>
<sequence length="71" mass="8109">MKRLMYIPDTVSYASAIREKCLDCCAGSSQEVMKCDLVRCPLFPYRFGCSPHTAIKRYKDDVKIVKSPSQE</sequence>
<evidence type="ECO:0000313" key="2">
    <source>
        <dbReference type="Proteomes" id="UP000254337"/>
    </source>
</evidence>
<reference evidence="1 2" key="1">
    <citation type="submission" date="2018-05" db="EMBL/GenBank/DDBJ databases">
        <title>Complete genome sequence of Megasphaera sp. AJH120T, isolated from the ceca of a chicken.</title>
        <authorList>
            <person name="Maki J."/>
            <person name="Looft T."/>
        </authorList>
    </citation>
    <scope>NUCLEOTIDE SEQUENCE [LARGE SCALE GENOMIC DNA]</scope>
    <source>
        <strain evidence="1 2">AJH120</strain>
    </source>
</reference>
<dbReference type="Proteomes" id="UP000254337">
    <property type="component" value="Chromosome"/>
</dbReference>
<name>A0A346AX97_9FIRM</name>
<dbReference type="OrthoDB" id="1868456at2"/>
<protein>
    <submittedName>
        <fullName evidence="1">Uncharacterized protein</fullName>
    </submittedName>
</protein>
<organism evidence="1 2">
    <name type="scientific">Megasphaera stantonii</name>
    <dbReference type="NCBI Taxonomy" id="2144175"/>
    <lineage>
        <taxon>Bacteria</taxon>
        <taxon>Bacillati</taxon>
        <taxon>Bacillota</taxon>
        <taxon>Negativicutes</taxon>
        <taxon>Veillonellales</taxon>
        <taxon>Veillonellaceae</taxon>
        <taxon>Megasphaera</taxon>
    </lineage>
</organism>
<gene>
    <name evidence="1" type="ORF">DKB62_02290</name>
</gene>
<evidence type="ECO:0000313" key="1">
    <source>
        <dbReference type="EMBL" id="AXL20490.1"/>
    </source>
</evidence>